<dbReference type="GO" id="GO:0020037">
    <property type="term" value="F:heme binding"/>
    <property type="evidence" value="ECO:0007669"/>
    <property type="project" value="InterPro"/>
</dbReference>
<dbReference type="AlphaFoldDB" id="A0A5C3Q5F4"/>
<evidence type="ECO:0000256" key="5">
    <source>
        <dbReference type="ARBA" id="ARBA00022723"/>
    </source>
</evidence>
<feature type="signal peptide" evidence="11">
    <location>
        <begin position="1"/>
        <end position="21"/>
    </location>
</feature>
<dbReference type="InterPro" id="IPR050364">
    <property type="entry name" value="Cytochrome_P450_fung"/>
</dbReference>
<organism evidence="12 13">
    <name type="scientific">Pterulicium gracile</name>
    <dbReference type="NCBI Taxonomy" id="1884261"/>
    <lineage>
        <taxon>Eukaryota</taxon>
        <taxon>Fungi</taxon>
        <taxon>Dikarya</taxon>
        <taxon>Basidiomycota</taxon>
        <taxon>Agaricomycotina</taxon>
        <taxon>Agaricomycetes</taxon>
        <taxon>Agaricomycetidae</taxon>
        <taxon>Agaricales</taxon>
        <taxon>Pleurotineae</taxon>
        <taxon>Pterulaceae</taxon>
        <taxon>Pterulicium</taxon>
    </lineage>
</organism>
<evidence type="ECO:0000256" key="3">
    <source>
        <dbReference type="ARBA" id="ARBA00010617"/>
    </source>
</evidence>
<dbReference type="InterPro" id="IPR036396">
    <property type="entry name" value="Cyt_P450_sf"/>
</dbReference>
<sequence length="529" mass="60184">MSTFLVLVAAAIAFFLLRSWSKNRNLVFPPGPKPVPMLGNIFDVRAKELWLVAREWAQQFGDVTYLHIFGQGLVFLNTSKAAFDLMERKGSIYSDRPPLVMVTELCGCTDMVAFTRYGTGSRSQRKLMSKALSANAVKTYQPLIQMDTHHFVSSLIQTPKDYQKHIRRYAGGLTLNTIYGYRITTNNDLFLELAEECVDLLANEIASTGSMWMVDLFPFLKHIPEFMPGASFKRKAKVWKAKMEDFVEKPWDYFTTSLTNGTAPPSFCSTLIDADSLRPTDRESKEMKSDLQQKIFDLKWTANSMYSGSIDTTVTSIMHFILAMALHPEAQKMAQEEMDRVVLSEGRLPTFEDRERLPYLEALLWETLRWGCPVPLGLPHRLTEDDVYDGQFMAKGTLVFGNIWNILRDESIYPSADSFNPSRFMPSSLAALDESTRRKMDPRNYVFGFGRRVCPGSNLVDSSNWLMMAMMVATCQIGKPRDKEGRECEPKVEFNNSVFRTPDVFDCDIRPRSDKALHLLARAELELGA</sequence>
<dbReference type="STRING" id="1884261.A0A5C3Q5F4"/>
<evidence type="ECO:0000256" key="6">
    <source>
        <dbReference type="ARBA" id="ARBA00023002"/>
    </source>
</evidence>
<dbReference type="PANTHER" id="PTHR46300">
    <property type="entry name" value="P450, PUTATIVE (EUROFUNG)-RELATED-RELATED"/>
    <property type="match status" value="1"/>
</dbReference>
<dbReference type="CDD" id="cd11065">
    <property type="entry name" value="CYP64-like"/>
    <property type="match status" value="1"/>
</dbReference>
<evidence type="ECO:0000256" key="2">
    <source>
        <dbReference type="ARBA" id="ARBA00005179"/>
    </source>
</evidence>
<dbReference type="OrthoDB" id="2789670at2759"/>
<keyword evidence="4 9" id="KW-0349">Heme</keyword>
<reference evidence="12 13" key="1">
    <citation type="journal article" date="2019" name="Nat. Ecol. Evol.">
        <title>Megaphylogeny resolves global patterns of mushroom evolution.</title>
        <authorList>
            <person name="Varga T."/>
            <person name="Krizsan K."/>
            <person name="Foldi C."/>
            <person name="Dima B."/>
            <person name="Sanchez-Garcia M."/>
            <person name="Sanchez-Ramirez S."/>
            <person name="Szollosi G.J."/>
            <person name="Szarkandi J.G."/>
            <person name="Papp V."/>
            <person name="Albert L."/>
            <person name="Andreopoulos W."/>
            <person name="Angelini C."/>
            <person name="Antonin V."/>
            <person name="Barry K.W."/>
            <person name="Bougher N.L."/>
            <person name="Buchanan P."/>
            <person name="Buyck B."/>
            <person name="Bense V."/>
            <person name="Catcheside P."/>
            <person name="Chovatia M."/>
            <person name="Cooper J."/>
            <person name="Damon W."/>
            <person name="Desjardin D."/>
            <person name="Finy P."/>
            <person name="Geml J."/>
            <person name="Haridas S."/>
            <person name="Hughes K."/>
            <person name="Justo A."/>
            <person name="Karasinski D."/>
            <person name="Kautmanova I."/>
            <person name="Kiss B."/>
            <person name="Kocsube S."/>
            <person name="Kotiranta H."/>
            <person name="LaButti K.M."/>
            <person name="Lechner B.E."/>
            <person name="Liimatainen K."/>
            <person name="Lipzen A."/>
            <person name="Lukacs Z."/>
            <person name="Mihaltcheva S."/>
            <person name="Morgado L.N."/>
            <person name="Niskanen T."/>
            <person name="Noordeloos M.E."/>
            <person name="Ohm R.A."/>
            <person name="Ortiz-Santana B."/>
            <person name="Ovrebo C."/>
            <person name="Racz N."/>
            <person name="Riley R."/>
            <person name="Savchenko A."/>
            <person name="Shiryaev A."/>
            <person name="Soop K."/>
            <person name="Spirin V."/>
            <person name="Szebenyi C."/>
            <person name="Tomsovsky M."/>
            <person name="Tulloss R.E."/>
            <person name="Uehling J."/>
            <person name="Grigoriev I.V."/>
            <person name="Vagvolgyi C."/>
            <person name="Papp T."/>
            <person name="Martin F.M."/>
            <person name="Miettinen O."/>
            <person name="Hibbett D.S."/>
            <person name="Nagy L.G."/>
        </authorList>
    </citation>
    <scope>NUCLEOTIDE SEQUENCE [LARGE SCALE GENOMIC DNA]</scope>
    <source>
        <strain evidence="12 13">CBS 309.79</strain>
    </source>
</reference>
<evidence type="ECO:0000256" key="9">
    <source>
        <dbReference type="PIRSR" id="PIRSR602401-1"/>
    </source>
</evidence>
<evidence type="ECO:0000256" key="11">
    <source>
        <dbReference type="SAM" id="SignalP"/>
    </source>
</evidence>
<comment type="cofactor">
    <cofactor evidence="1 9">
        <name>heme</name>
        <dbReference type="ChEBI" id="CHEBI:30413"/>
    </cofactor>
</comment>
<dbReference type="GO" id="GO:0005506">
    <property type="term" value="F:iron ion binding"/>
    <property type="evidence" value="ECO:0007669"/>
    <property type="project" value="InterPro"/>
</dbReference>
<name>A0A5C3Q5F4_9AGAR</name>
<dbReference type="PANTHER" id="PTHR46300:SF7">
    <property type="entry name" value="P450, PUTATIVE (EUROFUNG)-RELATED"/>
    <property type="match status" value="1"/>
</dbReference>
<proteinExistence type="inferred from homology"/>
<protein>
    <submittedName>
        <fullName evidence="12">Cytochrome P450</fullName>
    </submittedName>
</protein>
<dbReference type="GO" id="GO:0004497">
    <property type="term" value="F:monooxygenase activity"/>
    <property type="evidence" value="ECO:0007669"/>
    <property type="project" value="UniProtKB-KW"/>
</dbReference>
<dbReference type="Proteomes" id="UP000305067">
    <property type="component" value="Unassembled WGS sequence"/>
</dbReference>
<evidence type="ECO:0000313" key="13">
    <source>
        <dbReference type="Proteomes" id="UP000305067"/>
    </source>
</evidence>
<gene>
    <name evidence="12" type="ORF">BDV98DRAFT_577742</name>
</gene>
<keyword evidence="6 10" id="KW-0560">Oxidoreductase</keyword>
<keyword evidence="7 9" id="KW-0408">Iron</keyword>
<keyword evidence="11" id="KW-0732">Signal</keyword>
<feature type="binding site" description="axial binding residue" evidence="9">
    <location>
        <position position="454"/>
    </location>
    <ligand>
        <name>heme</name>
        <dbReference type="ChEBI" id="CHEBI:30413"/>
    </ligand>
    <ligandPart>
        <name>Fe</name>
        <dbReference type="ChEBI" id="CHEBI:18248"/>
    </ligandPart>
</feature>
<dbReference type="GO" id="GO:0016705">
    <property type="term" value="F:oxidoreductase activity, acting on paired donors, with incorporation or reduction of molecular oxygen"/>
    <property type="evidence" value="ECO:0007669"/>
    <property type="project" value="InterPro"/>
</dbReference>
<keyword evidence="5 9" id="KW-0479">Metal-binding</keyword>
<accession>A0A5C3Q5F4</accession>
<dbReference type="PROSITE" id="PS00086">
    <property type="entry name" value="CYTOCHROME_P450"/>
    <property type="match status" value="1"/>
</dbReference>
<evidence type="ECO:0000256" key="10">
    <source>
        <dbReference type="RuleBase" id="RU000461"/>
    </source>
</evidence>
<dbReference type="InterPro" id="IPR002401">
    <property type="entry name" value="Cyt_P450_E_grp-I"/>
</dbReference>
<evidence type="ECO:0000256" key="1">
    <source>
        <dbReference type="ARBA" id="ARBA00001971"/>
    </source>
</evidence>
<comment type="similarity">
    <text evidence="3 10">Belongs to the cytochrome P450 family.</text>
</comment>
<dbReference type="SUPFAM" id="SSF48264">
    <property type="entry name" value="Cytochrome P450"/>
    <property type="match status" value="1"/>
</dbReference>
<evidence type="ECO:0000256" key="4">
    <source>
        <dbReference type="ARBA" id="ARBA00022617"/>
    </source>
</evidence>
<evidence type="ECO:0000256" key="8">
    <source>
        <dbReference type="ARBA" id="ARBA00023033"/>
    </source>
</evidence>
<dbReference type="InterPro" id="IPR001128">
    <property type="entry name" value="Cyt_P450"/>
</dbReference>
<evidence type="ECO:0000313" key="12">
    <source>
        <dbReference type="EMBL" id="TFK95438.1"/>
    </source>
</evidence>
<dbReference type="Pfam" id="PF00067">
    <property type="entry name" value="p450"/>
    <property type="match status" value="1"/>
</dbReference>
<keyword evidence="13" id="KW-1185">Reference proteome</keyword>
<keyword evidence="8 10" id="KW-0503">Monooxygenase</keyword>
<dbReference type="InterPro" id="IPR017972">
    <property type="entry name" value="Cyt_P450_CS"/>
</dbReference>
<dbReference type="Gene3D" id="1.10.630.10">
    <property type="entry name" value="Cytochrome P450"/>
    <property type="match status" value="1"/>
</dbReference>
<evidence type="ECO:0000256" key="7">
    <source>
        <dbReference type="ARBA" id="ARBA00023004"/>
    </source>
</evidence>
<feature type="chain" id="PRO_5022904963" evidence="11">
    <location>
        <begin position="22"/>
        <end position="529"/>
    </location>
</feature>
<comment type="pathway">
    <text evidence="2">Secondary metabolite biosynthesis.</text>
</comment>
<dbReference type="EMBL" id="ML178885">
    <property type="protein sequence ID" value="TFK95438.1"/>
    <property type="molecule type" value="Genomic_DNA"/>
</dbReference>
<dbReference type="PRINTS" id="PR00463">
    <property type="entry name" value="EP450I"/>
</dbReference>